<dbReference type="InterPro" id="IPR016159">
    <property type="entry name" value="Cullin_repeat-like_dom_sf"/>
</dbReference>
<keyword evidence="6" id="KW-1185">Reference proteome</keyword>
<dbReference type="SUPFAM" id="SSF74788">
    <property type="entry name" value="Cullin repeat-like"/>
    <property type="match status" value="1"/>
</dbReference>
<feature type="domain" description="Cullin family profile" evidence="4">
    <location>
        <begin position="423"/>
        <end position="645"/>
    </location>
</feature>
<sequence length="775" mass="89591">MFADDSRLPTLVDYDPSATHSPPQLATSSRLNGHGGLIIQPARMATTSSIPVLNVKNRREEISESCNQSGYLDAGWSNLHLQYLSCVLRGDRNIPVSLQSAYELCVNLCYNGDAQSLYQRIYNELENHYKELGSLLSSMAAANDDFLGYLRTMWEENNEKLEKIRSVFIELERRYIIKQTPYRSIRELGIHLFYVNIVEHHDLVKRRLILNVLFFFHQSRNNCNIPNDQIHSAIKMMQEMNIFTTGFEPCLIYDTELFYRNESTRIFSKLNVPGYLQFAARRRSFEESQQTGIPFTTKMHMSAIVIDKFIRSPLKDILAKGYYMMLDSNDVSSLVMLYTTITEQQKQLLRIELVEYIKTRFRSKTEEYKNEMKTISFIYKFKAKLEHLVTNAFEKDVMLTQAIADTFEGLIQGREPAIAIAAAEFIDKKMKSQKLFQNANNDSNLPDVFDGALTIFRSLADKDVFEGVYQRLLGSRLLSGASNTRAEKLMVIKLQSICGNDYMTQFTKMITDIDEWSDFDARYNAQVKIDTRFDFQVRTVSNEAWSFAGTHSIHLGNELQRYLTQYEAAFSAHHKSRKVLWSHSLSTLVMDANLRFGTTQLIVNALQASVLLLFNRDKEMWEFDEIAHETKISDDQLKDVLRTMTCCPGALLQKDSPDPEYIWEQDTFSCNLNFRHSSTIDLYLAFSMEGKKGIDPAKKQLPRLGDDRKYKIDATIVRIMKQQGQFKHPELYESVSTQLPFTISAKEFKESVESLIDRGMMKRQRSKTNLYVYLP</sequence>
<dbReference type="Pfam" id="PF26557">
    <property type="entry name" value="Cullin_AB"/>
    <property type="match status" value="1"/>
</dbReference>
<dbReference type="InterPro" id="IPR059120">
    <property type="entry name" value="Cullin-like_AB"/>
</dbReference>
<dbReference type="PANTHER" id="PTHR11932">
    <property type="entry name" value="CULLIN"/>
    <property type="match status" value="1"/>
</dbReference>
<dbReference type="InterPro" id="IPR036317">
    <property type="entry name" value="Cullin_homology_sf"/>
</dbReference>
<dbReference type="EMBL" id="JARTCD010000006">
    <property type="protein sequence ID" value="KAJ8661876.1"/>
    <property type="molecule type" value="Genomic_DNA"/>
</dbReference>
<dbReference type="SMART" id="SM00182">
    <property type="entry name" value="CULLIN"/>
    <property type="match status" value="1"/>
</dbReference>
<evidence type="ECO:0000259" key="4">
    <source>
        <dbReference type="PROSITE" id="PS50069"/>
    </source>
</evidence>
<comment type="caution">
    <text evidence="5">The sequence shown here is derived from an EMBL/GenBank/DDBJ whole genome shotgun (WGS) entry which is preliminary data.</text>
</comment>
<dbReference type="InterPro" id="IPR016158">
    <property type="entry name" value="Cullin_homology"/>
</dbReference>
<dbReference type="InterPro" id="IPR036388">
    <property type="entry name" value="WH-like_DNA-bd_sf"/>
</dbReference>
<dbReference type="Pfam" id="PF10557">
    <property type="entry name" value="Cullin_Nedd8"/>
    <property type="match status" value="1"/>
</dbReference>
<dbReference type="GeneID" id="83209625"/>
<reference evidence="5 6" key="1">
    <citation type="submission" date="2023-03" db="EMBL/GenBank/DDBJ databases">
        <title>Genome sequence of Lichtheimia ornata CBS 291.66.</title>
        <authorList>
            <person name="Mohabir J.T."/>
            <person name="Shea T.P."/>
            <person name="Kurbessoian T."/>
            <person name="Berby B."/>
            <person name="Fontaine J."/>
            <person name="Livny J."/>
            <person name="Gnirke A."/>
            <person name="Stajich J.E."/>
            <person name="Cuomo C.A."/>
        </authorList>
    </citation>
    <scope>NUCLEOTIDE SEQUENCE [LARGE SCALE GENOMIC DNA]</scope>
    <source>
        <strain evidence="5">CBS 291.66</strain>
    </source>
</reference>
<dbReference type="SUPFAM" id="SSF75632">
    <property type="entry name" value="Cullin homology domain"/>
    <property type="match status" value="1"/>
</dbReference>
<dbReference type="Gene3D" id="1.20.1310.10">
    <property type="entry name" value="Cullin Repeats"/>
    <property type="match status" value="4"/>
</dbReference>
<proteinExistence type="inferred from homology"/>
<evidence type="ECO:0000313" key="6">
    <source>
        <dbReference type="Proteomes" id="UP001234581"/>
    </source>
</evidence>
<dbReference type="GO" id="GO:0006511">
    <property type="term" value="P:ubiquitin-dependent protein catabolic process"/>
    <property type="evidence" value="ECO:0007669"/>
    <property type="project" value="InterPro"/>
</dbReference>
<dbReference type="GO" id="GO:0031625">
    <property type="term" value="F:ubiquitin protein ligase binding"/>
    <property type="evidence" value="ECO:0007669"/>
    <property type="project" value="InterPro"/>
</dbReference>
<evidence type="ECO:0000256" key="2">
    <source>
        <dbReference type="PROSITE-ProRule" id="PRU00330"/>
    </source>
</evidence>
<evidence type="ECO:0000313" key="5">
    <source>
        <dbReference type="EMBL" id="KAJ8661876.1"/>
    </source>
</evidence>
<dbReference type="PROSITE" id="PS50069">
    <property type="entry name" value="CULLIN_2"/>
    <property type="match status" value="1"/>
</dbReference>
<accession>A0AAD7VBD1</accession>
<protein>
    <recommendedName>
        <fullName evidence="4">Cullin family profile domain-containing protein</fullName>
    </recommendedName>
</protein>
<dbReference type="Gene3D" id="1.10.10.10">
    <property type="entry name" value="Winged helix-like DNA-binding domain superfamily/Winged helix DNA-binding domain"/>
    <property type="match status" value="1"/>
</dbReference>
<dbReference type="SMART" id="SM00884">
    <property type="entry name" value="Cullin_Nedd8"/>
    <property type="match status" value="1"/>
</dbReference>
<dbReference type="InterPro" id="IPR036390">
    <property type="entry name" value="WH_DNA-bd_sf"/>
</dbReference>
<comment type="similarity">
    <text evidence="1 2 3">Belongs to the cullin family.</text>
</comment>
<dbReference type="InterPro" id="IPR019559">
    <property type="entry name" value="Cullin_neddylation_domain"/>
</dbReference>
<gene>
    <name evidence="5" type="ORF">O0I10_002207</name>
</gene>
<dbReference type="Proteomes" id="UP001234581">
    <property type="component" value="Unassembled WGS sequence"/>
</dbReference>
<evidence type="ECO:0000256" key="3">
    <source>
        <dbReference type="RuleBase" id="RU003829"/>
    </source>
</evidence>
<dbReference type="InterPro" id="IPR045093">
    <property type="entry name" value="Cullin"/>
</dbReference>
<name>A0AAD7VBD1_9FUNG</name>
<organism evidence="5 6">
    <name type="scientific">Lichtheimia ornata</name>
    <dbReference type="NCBI Taxonomy" id="688661"/>
    <lineage>
        <taxon>Eukaryota</taxon>
        <taxon>Fungi</taxon>
        <taxon>Fungi incertae sedis</taxon>
        <taxon>Mucoromycota</taxon>
        <taxon>Mucoromycotina</taxon>
        <taxon>Mucoromycetes</taxon>
        <taxon>Mucorales</taxon>
        <taxon>Lichtheimiaceae</taxon>
        <taxon>Lichtheimia</taxon>
    </lineage>
</organism>
<dbReference type="Gene3D" id="3.30.230.130">
    <property type="entry name" value="Cullin, Chain C, Domain 2"/>
    <property type="match status" value="1"/>
</dbReference>
<dbReference type="RefSeq" id="XP_058346789.1">
    <property type="nucleotide sequence ID" value="XM_058482291.1"/>
</dbReference>
<dbReference type="InterPro" id="IPR001373">
    <property type="entry name" value="Cullin_N"/>
</dbReference>
<evidence type="ECO:0000256" key="1">
    <source>
        <dbReference type="ARBA" id="ARBA00006019"/>
    </source>
</evidence>
<dbReference type="AlphaFoldDB" id="A0AAD7VBD1"/>
<dbReference type="SUPFAM" id="SSF46785">
    <property type="entry name" value="Winged helix' DNA-binding domain"/>
    <property type="match status" value="1"/>
</dbReference>
<dbReference type="Pfam" id="PF00888">
    <property type="entry name" value="Cullin"/>
    <property type="match status" value="1"/>
</dbReference>